<reference evidence="1 2" key="1">
    <citation type="submission" date="2020-08" db="EMBL/GenBank/DDBJ databases">
        <title>Sequencing the genomes of 1000 actinobacteria strains.</title>
        <authorList>
            <person name="Klenk H.-P."/>
        </authorList>
    </citation>
    <scope>NUCLEOTIDE SEQUENCE [LARGE SCALE GENOMIC DNA]</scope>
    <source>
        <strain evidence="1 2">DSM 24823</strain>
    </source>
</reference>
<protein>
    <submittedName>
        <fullName evidence="1">Uncharacterized protein</fullName>
    </submittedName>
</protein>
<dbReference type="AlphaFoldDB" id="A0A7W9CA77"/>
<evidence type="ECO:0000313" key="2">
    <source>
        <dbReference type="Proteomes" id="UP000517712"/>
    </source>
</evidence>
<dbReference type="RefSeq" id="WP_184281231.1">
    <property type="nucleotide sequence ID" value="NZ_BAAAPG010000002.1"/>
</dbReference>
<dbReference type="Proteomes" id="UP000517712">
    <property type="component" value="Unassembled WGS sequence"/>
</dbReference>
<proteinExistence type="predicted"/>
<sequence>MLSNPGGDSGDVIDTRPITWAAALAHRLGDPTEFEQVVSRLTACGLSPQEVHAALADGGDALYAAAQSGRADWSDSFGGPLAVALLAAEVGALAAHLNWRASGIRSLAVDALLDDFSAVAVAGELGVARQKVYEIAKSGLRPPYIENVPWRTP</sequence>
<name>A0A7W9CA77_9MICO</name>
<dbReference type="EMBL" id="JACHMU010000001">
    <property type="protein sequence ID" value="MBB5741908.1"/>
    <property type="molecule type" value="Genomic_DNA"/>
</dbReference>
<keyword evidence="2" id="KW-1185">Reference proteome</keyword>
<gene>
    <name evidence="1" type="ORF">HD600_000405</name>
</gene>
<organism evidence="1 2">
    <name type="scientific">Microbacterium ginsengiterrae</name>
    <dbReference type="NCBI Taxonomy" id="546115"/>
    <lineage>
        <taxon>Bacteria</taxon>
        <taxon>Bacillati</taxon>
        <taxon>Actinomycetota</taxon>
        <taxon>Actinomycetes</taxon>
        <taxon>Micrococcales</taxon>
        <taxon>Microbacteriaceae</taxon>
        <taxon>Microbacterium</taxon>
    </lineage>
</organism>
<comment type="caution">
    <text evidence="1">The sequence shown here is derived from an EMBL/GenBank/DDBJ whole genome shotgun (WGS) entry which is preliminary data.</text>
</comment>
<accession>A0A7W9CA77</accession>
<evidence type="ECO:0000313" key="1">
    <source>
        <dbReference type="EMBL" id="MBB5741908.1"/>
    </source>
</evidence>